<accession>A0ACB7TQC5</accession>
<keyword evidence="2" id="KW-1185">Reference proteome</keyword>
<organism evidence="1 2">
    <name type="scientific">Hyalomma asiaticum</name>
    <name type="common">Tick</name>
    <dbReference type="NCBI Taxonomy" id="266040"/>
    <lineage>
        <taxon>Eukaryota</taxon>
        <taxon>Metazoa</taxon>
        <taxon>Ecdysozoa</taxon>
        <taxon>Arthropoda</taxon>
        <taxon>Chelicerata</taxon>
        <taxon>Arachnida</taxon>
        <taxon>Acari</taxon>
        <taxon>Parasitiformes</taxon>
        <taxon>Ixodida</taxon>
        <taxon>Ixodoidea</taxon>
        <taxon>Ixodidae</taxon>
        <taxon>Hyalomminae</taxon>
        <taxon>Hyalomma</taxon>
    </lineage>
</organism>
<evidence type="ECO:0000313" key="1">
    <source>
        <dbReference type="EMBL" id="KAH6948363.1"/>
    </source>
</evidence>
<proteinExistence type="predicted"/>
<protein>
    <submittedName>
        <fullName evidence="1">Uncharacterized protein</fullName>
    </submittedName>
</protein>
<dbReference type="Proteomes" id="UP000821845">
    <property type="component" value="Chromosome 1"/>
</dbReference>
<reference evidence="1" key="1">
    <citation type="submission" date="2020-05" db="EMBL/GenBank/DDBJ databases">
        <title>Large-scale comparative analyses of tick genomes elucidate their genetic diversity and vector capacities.</title>
        <authorList>
            <person name="Jia N."/>
            <person name="Wang J."/>
            <person name="Shi W."/>
            <person name="Du L."/>
            <person name="Sun Y."/>
            <person name="Zhan W."/>
            <person name="Jiang J."/>
            <person name="Wang Q."/>
            <person name="Zhang B."/>
            <person name="Ji P."/>
            <person name="Sakyi L.B."/>
            <person name="Cui X."/>
            <person name="Yuan T."/>
            <person name="Jiang B."/>
            <person name="Yang W."/>
            <person name="Lam T.T.-Y."/>
            <person name="Chang Q."/>
            <person name="Ding S."/>
            <person name="Wang X."/>
            <person name="Zhu J."/>
            <person name="Ruan X."/>
            <person name="Zhao L."/>
            <person name="Wei J."/>
            <person name="Que T."/>
            <person name="Du C."/>
            <person name="Cheng J."/>
            <person name="Dai P."/>
            <person name="Han X."/>
            <person name="Huang E."/>
            <person name="Gao Y."/>
            <person name="Liu J."/>
            <person name="Shao H."/>
            <person name="Ye R."/>
            <person name="Li L."/>
            <person name="Wei W."/>
            <person name="Wang X."/>
            <person name="Wang C."/>
            <person name="Yang T."/>
            <person name="Huo Q."/>
            <person name="Li W."/>
            <person name="Guo W."/>
            <person name="Chen H."/>
            <person name="Zhou L."/>
            <person name="Ni X."/>
            <person name="Tian J."/>
            <person name="Zhou Y."/>
            <person name="Sheng Y."/>
            <person name="Liu T."/>
            <person name="Pan Y."/>
            <person name="Xia L."/>
            <person name="Li J."/>
            <person name="Zhao F."/>
            <person name="Cao W."/>
        </authorList>
    </citation>
    <scope>NUCLEOTIDE SEQUENCE</scope>
    <source>
        <strain evidence="1">Hyas-2018</strain>
    </source>
</reference>
<dbReference type="EMBL" id="CM023481">
    <property type="protein sequence ID" value="KAH6948363.1"/>
    <property type="molecule type" value="Genomic_DNA"/>
</dbReference>
<sequence>MDTEAQTDAPVCKQDSAVVYVGSRGDEVQVVCEVLAHPDLVSFQWSFDGGGEGGSRAIHSGFSGDRATLSSVMRYTPLTEADFGTLYCRANNSAGHQRRPCVFHIVQARHAAIIRIEPSFFPRNKLPREPVCGSPTPSATAVRARGACVYTGRLCNAPGSRAQSTRVRRQHRSEAGVSEIVNLRGPSRIFGRRGHTPPSAGKWHSLTSANP</sequence>
<evidence type="ECO:0000313" key="2">
    <source>
        <dbReference type="Proteomes" id="UP000821845"/>
    </source>
</evidence>
<name>A0ACB7TQC5_HYAAI</name>
<gene>
    <name evidence="1" type="ORF">HPB50_023691</name>
</gene>
<comment type="caution">
    <text evidence="1">The sequence shown here is derived from an EMBL/GenBank/DDBJ whole genome shotgun (WGS) entry which is preliminary data.</text>
</comment>